<dbReference type="Pfam" id="PF12694">
    <property type="entry name" value="cpYpsA"/>
    <property type="match status" value="1"/>
</dbReference>
<evidence type="ECO:0008006" key="4">
    <source>
        <dbReference type="Google" id="ProtNLM"/>
    </source>
</evidence>
<dbReference type="OrthoDB" id="2379830at2759"/>
<dbReference type="Proteomes" id="UP000663828">
    <property type="component" value="Unassembled WGS sequence"/>
</dbReference>
<evidence type="ECO:0000313" key="1">
    <source>
        <dbReference type="EMBL" id="CAF0751990.1"/>
    </source>
</evidence>
<dbReference type="SUPFAM" id="SSF102405">
    <property type="entry name" value="MCP/YpsA-like"/>
    <property type="match status" value="1"/>
</dbReference>
<sequence>MLKKIVSGGQTGVDRSALDVAIELNWPYGGWCPRDRRAEDGAIDPVKYANLKETLASRYSQRTEMNVEDSDGTLIISADAASMGPGTKLTIALAAKHHKPLFIVNLNENIDEGQVIEWLNTNKIETLNVAGPREQTSPGIYKQAETFLRSLLQRIKS</sequence>
<dbReference type="EMBL" id="CAJNOJ010000143">
    <property type="protein sequence ID" value="CAF1191502.1"/>
    <property type="molecule type" value="Genomic_DNA"/>
</dbReference>
<protein>
    <recommendedName>
        <fullName evidence="4">Molybdenum cofactor carrier</fullName>
    </recommendedName>
</protein>
<organism evidence="1 3">
    <name type="scientific">Adineta ricciae</name>
    <name type="common">Rotifer</name>
    <dbReference type="NCBI Taxonomy" id="249248"/>
    <lineage>
        <taxon>Eukaryota</taxon>
        <taxon>Metazoa</taxon>
        <taxon>Spiralia</taxon>
        <taxon>Gnathifera</taxon>
        <taxon>Rotifera</taxon>
        <taxon>Eurotatoria</taxon>
        <taxon>Bdelloidea</taxon>
        <taxon>Adinetida</taxon>
        <taxon>Adinetidae</taxon>
        <taxon>Adineta</taxon>
    </lineage>
</organism>
<evidence type="ECO:0000313" key="3">
    <source>
        <dbReference type="Proteomes" id="UP000663828"/>
    </source>
</evidence>
<comment type="caution">
    <text evidence="1">The sequence shown here is derived from an EMBL/GenBank/DDBJ whole genome shotgun (WGS) entry which is preliminary data.</text>
</comment>
<dbReference type="InterPro" id="IPR024755">
    <property type="entry name" value="cpYpsA"/>
</dbReference>
<reference evidence="1" key="1">
    <citation type="submission" date="2021-02" db="EMBL/GenBank/DDBJ databases">
        <authorList>
            <person name="Nowell W R."/>
        </authorList>
    </citation>
    <scope>NUCLEOTIDE SEQUENCE</scope>
</reference>
<accession>A0A813PDT4</accession>
<name>A0A813PDT4_ADIRI</name>
<proteinExistence type="predicted"/>
<keyword evidence="3" id="KW-1185">Reference proteome</keyword>
<gene>
    <name evidence="2" type="ORF">EDS130_LOCUS24833</name>
    <name evidence="1" type="ORF">XAT740_LOCUS474</name>
</gene>
<dbReference type="Proteomes" id="UP000663852">
    <property type="component" value="Unassembled WGS sequence"/>
</dbReference>
<dbReference type="Gene3D" id="3.40.50.450">
    <property type="match status" value="1"/>
</dbReference>
<evidence type="ECO:0000313" key="2">
    <source>
        <dbReference type="EMBL" id="CAF1191502.1"/>
    </source>
</evidence>
<dbReference type="EMBL" id="CAJNOR010000013">
    <property type="protein sequence ID" value="CAF0751990.1"/>
    <property type="molecule type" value="Genomic_DNA"/>
</dbReference>
<dbReference type="AlphaFoldDB" id="A0A813PDT4"/>